<evidence type="ECO:0000256" key="4">
    <source>
        <dbReference type="ARBA" id="ARBA00022741"/>
    </source>
</evidence>
<dbReference type="RefSeq" id="WP_166854972.1">
    <property type="nucleotide sequence ID" value="NZ_CP063989.1"/>
</dbReference>
<keyword evidence="7" id="KW-0443">Lipid metabolism</keyword>
<dbReference type="Gene3D" id="3.40.50.10330">
    <property type="entry name" value="Probable inorganic polyphosphate/atp-NAD kinase, domain 1"/>
    <property type="match status" value="1"/>
</dbReference>
<accession>A0A7T0LIU2</accession>
<keyword evidence="7" id="KW-0594">Phospholipid biosynthesis</keyword>
<dbReference type="KEGG" id="arep:ID810_06260"/>
<dbReference type="Gene3D" id="2.60.200.40">
    <property type="match status" value="1"/>
</dbReference>
<name>A0A7T0LIU2_9ACTO</name>
<evidence type="ECO:0000256" key="5">
    <source>
        <dbReference type="ARBA" id="ARBA00022777"/>
    </source>
</evidence>
<keyword evidence="8" id="KW-1208">Phospholipid metabolism</keyword>
<dbReference type="InterPro" id="IPR001206">
    <property type="entry name" value="Diacylglycerol_kinase_cat_dom"/>
</dbReference>
<dbReference type="PANTHER" id="PTHR12358:SF106">
    <property type="entry name" value="LIPID KINASE YEGS"/>
    <property type="match status" value="1"/>
</dbReference>
<dbReference type="InterPro" id="IPR017438">
    <property type="entry name" value="ATP-NAD_kinase_N"/>
</dbReference>
<keyword evidence="3" id="KW-0808">Transferase</keyword>
<comment type="similarity">
    <text evidence="2">Belongs to the diacylglycerol/lipid kinase family.</text>
</comment>
<dbReference type="Proteomes" id="UP000594637">
    <property type="component" value="Chromosome"/>
</dbReference>
<dbReference type="SUPFAM" id="SSF111331">
    <property type="entry name" value="NAD kinase/diacylglycerol kinase-like"/>
    <property type="match status" value="1"/>
</dbReference>
<dbReference type="AlphaFoldDB" id="A0A7T0LIU2"/>
<dbReference type="GO" id="GO:0004143">
    <property type="term" value="F:ATP-dependent diacylglycerol kinase activity"/>
    <property type="evidence" value="ECO:0007669"/>
    <property type="project" value="TreeGrafter"/>
</dbReference>
<dbReference type="InterPro" id="IPR050187">
    <property type="entry name" value="Lipid_Phosphate_FormReg"/>
</dbReference>
<keyword evidence="11" id="KW-1185">Reference proteome</keyword>
<keyword evidence="5 10" id="KW-0418">Kinase</keyword>
<gene>
    <name evidence="10" type="ORF">ID810_06260</name>
</gene>
<evidence type="ECO:0000256" key="7">
    <source>
        <dbReference type="ARBA" id="ARBA00023209"/>
    </source>
</evidence>
<dbReference type="PROSITE" id="PS50146">
    <property type="entry name" value="DAGK"/>
    <property type="match status" value="1"/>
</dbReference>
<protein>
    <submittedName>
        <fullName evidence="10">Diacylglycerol kinase</fullName>
    </submittedName>
</protein>
<evidence type="ECO:0000259" key="9">
    <source>
        <dbReference type="PROSITE" id="PS50146"/>
    </source>
</evidence>
<organism evidence="10 11">
    <name type="scientific">Actinomyces respiraculi</name>
    <dbReference type="NCBI Taxonomy" id="2744574"/>
    <lineage>
        <taxon>Bacteria</taxon>
        <taxon>Bacillati</taxon>
        <taxon>Actinomycetota</taxon>
        <taxon>Actinomycetes</taxon>
        <taxon>Actinomycetales</taxon>
        <taxon>Actinomycetaceae</taxon>
        <taxon>Actinomyces</taxon>
    </lineage>
</organism>
<evidence type="ECO:0000256" key="8">
    <source>
        <dbReference type="ARBA" id="ARBA00023264"/>
    </source>
</evidence>
<evidence type="ECO:0000256" key="1">
    <source>
        <dbReference type="ARBA" id="ARBA00001946"/>
    </source>
</evidence>
<dbReference type="Pfam" id="PF00781">
    <property type="entry name" value="DAGK_cat"/>
    <property type="match status" value="1"/>
</dbReference>
<keyword evidence="6" id="KW-0067">ATP-binding</keyword>
<evidence type="ECO:0000256" key="3">
    <source>
        <dbReference type="ARBA" id="ARBA00022679"/>
    </source>
</evidence>
<dbReference type="SMART" id="SM00046">
    <property type="entry name" value="DAGKc"/>
    <property type="match status" value="1"/>
</dbReference>
<dbReference type="InterPro" id="IPR016064">
    <property type="entry name" value="NAD/diacylglycerol_kinase_sf"/>
</dbReference>
<dbReference type="GO" id="GO:0005524">
    <property type="term" value="F:ATP binding"/>
    <property type="evidence" value="ECO:0007669"/>
    <property type="project" value="UniProtKB-KW"/>
</dbReference>
<dbReference type="EMBL" id="CP063989">
    <property type="protein sequence ID" value="QPL04437.1"/>
    <property type="molecule type" value="Genomic_DNA"/>
</dbReference>
<evidence type="ECO:0000313" key="11">
    <source>
        <dbReference type="Proteomes" id="UP000594637"/>
    </source>
</evidence>
<evidence type="ECO:0000313" key="10">
    <source>
        <dbReference type="EMBL" id="QPL04437.1"/>
    </source>
</evidence>
<keyword evidence="7" id="KW-0444">Lipid biosynthesis</keyword>
<sequence>MRIALASNPCAGHGRHTDAAELARVGLVRRGHDVLVVTADSYNATREAATALLEHHELDALVVVGGDGMVHLGLDVVALTDIPLGIVAVGTGNDVARYYGLPARDVDASLDVIDAALRDRHVVNADAIHVTRPDGTPVAPEHEWCMSTVSTGVEAAVNARANALVWPHGEARYTVAVFGELARLRPYGYRVRTDSGTWEGGALILTAANTRYFGGGMDLVPDASTTDGLLEVVRLDPMSRPGLLRLLSKVFTGAHIGHPAVHIERTRAVVIEALEREGLSLPPHPMADGEPLTTLPLRVEAVPSAVRVLVPAPAAQDADA</sequence>
<evidence type="ECO:0000256" key="2">
    <source>
        <dbReference type="ARBA" id="ARBA00005983"/>
    </source>
</evidence>
<dbReference type="PANTHER" id="PTHR12358">
    <property type="entry name" value="SPHINGOSINE KINASE"/>
    <property type="match status" value="1"/>
</dbReference>
<reference evidence="10 11" key="1">
    <citation type="submission" date="2020-11" db="EMBL/GenBank/DDBJ databases">
        <title>Actinomyces sp. ZJ750.</title>
        <authorList>
            <person name="Zhou J."/>
        </authorList>
    </citation>
    <scope>NUCLEOTIDE SEQUENCE [LARGE SCALE GENOMIC DNA]</scope>
    <source>
        <strain evidence="10 11">ZJ750</strain>
    </source>
</reference>
<dbReference type="InterPro" id="IPR045540">
    <property type="entry name" value="YegS/DAGK_C"/>
</dbReference>
<comment type="cofactor">
    <cofactor evidence="1">
        <name>Mg(2+)</name>
        <dbReference type="ChEBI" id="CHEBI:18420"/>
    </cofactor>
</comment>
<proteinExistence type="inferred from homology"/>
<dbReference type="GO" id="GO:0008654">
    <property type="term" value="P:phospholipid biosynthetic process"/>
    <property type="evidence" value="ECO:0007669"/>
    <property type="project" value="UniProtKB-KW"/>
</dbReference>
<keyword evidence="4" id="KW-0547">Nucleotide-binding</keyword>
<dbReference type="Pfam" id="PF19279">
    <property type="entry name" value="YegS_C"/>
    <property type="match status" value="1"/>
</dbReference>
<dbReference type="GO" id="GO:0005886">
    <property type="term" value="C:plasma membrane"/>
    <property type="evidence" value="ECO:0007669"/>
    <property type="project" value="TreeGrafter"/>
</dbReference>
<feature type="domain" description="DAGKc" evidence="9">
    <location>
        <begin position="1"/>
        <end position="133"/>
    </location>
</feature>
<evidence type="ECO:0000256" key="6">
    <source>
        <dbReference type="ARBA" id="ARBA00022840"/>
    </source>
</evidence>